<comment type="similarity">
    <text evidence="2">Belongs to the class-A beta-lactamase family.</text>
</comment>
<organism evidence="6 7">
    <name type="scientific">Cyclobacterium plantarum</name>
    <dbReference type="NCBI Taxonomy" id="2716263"/>
    <lineage>
        <taxon>Bacteria</taxon>
        <taxon>Pseudomonadati</taxon>
        <taxon>Bacteroidota</taxon>
        <taxon>Cytophagia</taxon>
        <taxon>Cytophagales</taxon>
        <taxon>Cyclobacteriaceae</taxon>
        <taxon>Cyclobacterium</taxon>
    </lineage>
</organism>
<comment type="catalytic activity">
    <reaction evidence="1">
        <text>a beta-lactam + H2O = a substituted beta-amino acid</text>
        <dbReference type="Rhea" id="RHEA:20401"/>
        <dbReference type="ChEBI" id="CHEBI:15377"/>
        <dbReference type="ChEBI" id="CHEBI:35627"/>
        <dbReference type="ChEBI" id="CHEBI:140347"/>
        <dbReference type="EC" id="3.5.2.6"/>
    </reaction>
</comment>
<feature type="signal peptide" evidence="4">
    <location>
        <begin position="1"/>
        <end position="23"/>
    </location>
</feature>
<feature type="domain" description="Beta-lactamase class A catalytic" evidence="5">
    <location>
        <begin position="45"/>
        <end position="253"/>
    </location>
</feature>
<dbReference type="EC" id="3.5.2.6" evidence="3"/>
<dbReference type="GO" id="GO:0016787">
    <property type="term" value="F:hydrolase activity"/>
    <property type="evidence" value="ECO:0007669"/>
    <property type="project" value="UniProtKB-KW"/>
</dbReference>
<sequence>MIHPRGIKSLFLLMLLFPGFASAQKDWQDFMKQFPDHLDISLLIQDETGEPLFQQHAGKRIPSASIIKIPILISLMEKVDEEHMHLDSLYTLQASDKVGGAGELQHLPEGSRITFRYLAEEMIRISDNTATNILIRTIEMDYIQHWLREYGYEDTQLNRIMMDFKAIEEGRQNYTSPQEINDILIKLWNGAWLNENSRAEIMHWLKGCADNSTIPSQLPAGTVVAHKTGTLDYVRGDAGIILGDKPLILSVFVEKFDSMEEAESAIGQIALKAFRDFGR</sequence>
<keyword evidence="6" id="KW-0378">Hydrolase</keyword>
<dbReference type="Pfam" id="PF13354">
    <property type="entry name" value="Beta-lactamase2"/>
    <property type="match status" value="1"/>
</dbReference>
<gene>
    <name evidence="6" type="ORF">G9Q97_19295</name>
</gene>
<reference evidence="6 7" key="1">
    <citation type="submission" date="2020-03" db="EMBL/GenBank/DDBJ databases">
        <title>Cyclobacterium plantarum sp. nov., a marine bacterium isolated from a coastal-marine wetland.</title>
        <authorList>
            <person name="Sanchez-Porro C."/>
            <person name="Ventosa A."/>
            <person name="Amoozegar M."/>
        </authorList>
    </citation>
    <scope>NUCLEOTIDE SEQUENCE [LARGE SCALE GENOMIC DNA]</scope>
    <source>
        <strain evidence="6 7">GBPx2</strain>
    </source>
</reference>
<dbReference type="InterPro" id="IPR045155">
    <property type="entry name" value="Beta-lactam_cat"/>
</dbReference>
<dbReference type="PANTHER" id="PTHR35333">
    <property type="entry name" value="BETA-LACTAMASE"/>
    <property type="match status" value="1"/>
</dbReference>
<evidence type="ECO:0000256" key="1">
    <source>
        <dbReference type="ARBA" id="ARBA00001526"/>
    </source>
</evidence>
<evidence type="ECO:0000256" key="4">
    <source>
        <dbReference type="SAM" id="SignalP"/>
    </source>
</evidence>
<evidence type="ECO:0000256" key="2">
    <source>
        <dbReference type="ARBA" id="ARBA00009009"/>
    </source>
</evidence>
<dbReference type="InterPro" id="IPR000871">
    <property type="entry name" value="Beta-lactam_class-A"/>
</dbReference>
<evidence type="ECO:0000313" key="7">
    <source>
        <dbReference type="Proteomes" id="UP000649799"/>
    </source>
</evidence>
<dbReference type="Proteomes" id="UP000649799">
    <property type="component" value="Unassembled WGS sequence"/>
</dbReference>
<name>A0ABX0HB99_9BACT</name>
<comment type="caution">
    <text evidence="6">The sequence shown here is derived from an EMBL/GenBank/DDBJ whole genome shotgun (WGS) entry which is preliminary data.</text>
</comment>
<accession>A0ABX0HB99</accession>
<evidence type="ECO:0000313" key="6">
    <source>
        <dbReference type="EMBL" id="NHE58959.1"/>
    </source>
</evidence>
<keyword evidence="4" id="KW-0732">Signal</keyword>
<protein>
    <recommendedName>
        <fullName evidence="3">beta-lactamase</fullName>
        <ecNumber evidence="3">3.5.2.6</ecNumber>
    </recommendedName>
</protein>
<dbReference type="EMBL" id="JAANYN010000009">
    <property type="protein sequence ID" value="NHE58959.1"/>
    <property type="molecule type" value="Genomic_DNA"/>
</dbReference>
<dbReference type="InterPro" id="IPR012338">
    <property type="entry name" value="Beta-lactam/transpept-like"/>
</dbReference>
<dbReference type="SUPFAM" id="SSF56601">
    <property type="entry name" value="beta-lactamase/transpeptidase-like"/>
    <property type="match status" value="1"/>
</dbReference>
<dbReference type="Gene3D" id="3.40.710.10">
    <property type="entry name" value="DD-peptidase/beta-lactamase superfamily"/>
    <property type="match status" value="1"/>
</dbReference>
<keyword evidence="7" id="KW-1185">Reference proteome</keyword>
<evidence type="ECO:0000259" key="5">
    <source>
        <dbReference type="Pfam" id="PF13354"/>
    </source>
</evidence>
<feature type="chain" id="PRO_5046717621" description="beta-lactamase" evidence="4">
    <location>
        <begin position="24"/>
        <end position="279"/>
    </location>
</feature>
<proteinExistence type="inferred from homology"/>
<dbReference type="RefSeq" id="WP_166149849.1">
    <property type="nucleotide sequence ID" value="NZ_JAANYN010000009.1"/>
</dbReference>
<dbReference type="PANTHER" id="PTHR35333:SF3">
    <property type="entry name" value="BETA-LACTAMASE-TYPE TRANSPEPTIDASE FOLD CONTAINING PROTEIN"/>
    <property type="match status" value="1"/>
</dbReference>
<evidence type="ECO:0000256" key="3">
    <source>
        <dbReference type="ARBA" id="ARBA00012865"/>
    </source>
</evidence>